<feature type="region of interest" description="Disordered" evidence="1">
    <location>
        <begin position="1200"/>
        <end position="1249"/>
    </location>
</feature>
<keyword evidence="2" id="KW-1133">Transmembrane helix</keyword>
<keyword evidence="2" id="KW-0472">Membrane</keyword>
<feature type="transmembrane region" description="Helical" evidence="2">
    <location>
        <begin position="921"/>
        <end position="943"/>
    </location>
</feature>
<keyword evidence="3" id="KW-0732">Signal</keyword>
<feature type="transmembrane region" description="Helical" evidence="2">
    <location>
        <begin position="889"/>
        <end position="909"/>
    </location>
</feature>
<accession>A0A9N9ARL0</accession>
<keyword evidence="2" id="KW-0812">Transmembrane</keyword>
<evidence type="ECO:0000256" key="3">
    <source>
        <dbReference type="SAM" id="SignalP"/>
    </source>
</evidence>
<evidence type="ECO:0000313" key="4">
    <source>
        <dbReference type="EMBL" id="CAG8539792.1"/>
    </source>
</evidence>
<comment type="caution">
    <text evidence="4">The sequence shown here is derived from an EMBL/GenBank/DDBJ whole genome shotgun (WGS) entry which is preliminary data.</text>
</comment>
<evidence type="ECO:0000256" key="2">
    <source>
        <dbReference type="SAM" id="Phobius"/>
    </source>
</evidence>
<feature type="region of interest" description="Disordered" evidence="1">
    <location>
        <begin position="137"/>
        <end position="311"/>
    </location>
</feature>
<organism evidence="4 5">
    <name type="scientific">Funneliformis mosseae</name>
    <name type="common">Endomycorrhizal fungus</name>
    <name type="synonym">Glomus mosseae</name>
    <dbReference type="NCBI Taxonomy" id="27381"/>
    <lineage>
        <taxon>Eukaryota</taxon>
        <taxon>Fungi</taxon>
        <taxon>Fungi incertae sedis</taxon>
        <taxon>Mucoromycota</taxon>
        <taxon>Glomeromycotina</taxon>
        <taxon>Glomeromycetes</taxon>
        <taxon>Glomerales</taxon>
        <taxon>Glomeraceae</taxon>
        <taxon>Funneliformis</taxon>
    </lineage>
</organism>
<protein>
    <submittedName>
        <fullName evidence="4">4138_t:CDS:1</fullName>
    </submittedName>
</protein>
<feature type="signal peptide" evidence="3">
    <location>
        <begin position="1"/>
        <end position="31"/>
    </location>
</feature>
<feature type="chain" id="PRO_5040251334" evidence="3">
    <location>
        <begin position="32"/>
        <end position="1623"/>
    </location>
</feature>
<evidence type="ECO:0000256" key="1">
    <source>
        <dbReference type="SAM" id="MobiDB-lite"/>
    </source>
</evidence>
<feature type="region of interest" description="Disordered" evidence="1">
    <location>
        <begin position="1589"/>
        <end position="1623"/>
    </location>
</feature>
<keyword evidence="5" id="KW-1185">Reference proteome</keyword>
<feature type="region of interest" description="Disordered" evidence="1">
    <location>
        <begin position="1100"/>
        <end position="1181"/>
    </location>
</feature>
<dbReference type="Proteomes" id="UP000789375">
    <property type="component" value="Unassembled WGS sequence"/>
</dbReference>
<feature type="transmembrane region" description="Helical" evidence="2">
    <location>
        <begin position="1067"/>
        <end position="1091"/>
    </location>
</feature>
<name>A0A9N9ARL0_FUNMO</name>
<feature type="compositionally biased region" description="Gly residues" evidence="1">
    <location>
        <begin position="142"/>
        <end position="285"/>
    </location>
</feature>
<feature type="compositionally biased region" description="Polar residues" evidence="1">
    <location>
        <begin position="1152"/>
        <end position="1162"/>
    </location>
</feature>
<dbReference type="EMBL" id="CAJVPP010001187">
    <property type="protein sequence ID" value="CAG8539792.1"/>
    <property type="molecule type" value="Genomic_DNA"/>
</dbReference>
<evidence type="ECO:0000313" key="5">
    <source>
        <dbReference type="Proteomes" id="UP000789375"/>
    </source>
</evidence>
<feature type="compositionally biased region" description="Low complexity" evidence="1">
    <location>
        <begin position="1237"/>
        <end position="1249"/>
    </location>
</feature>
<proteinExistence type="predicted"/>
<feature type="compositionally biased region" description="Basic and acidic residues" evidence="1">
    <location>
        <begin position="1217"/>
        <end position="1226"/>
    </location>
</feature>
<reference evidence="4" key="1">
    <citation type="submission" date="2021-06" db="EMBL/GenBank/DDBJ databases">
        <authorList>
            <person name="Kallberg Y."/>
            <person name="Tangrot J."/>
            <person name="Rosling A."/>
        </authorList>
    </citation>
    <scope>NUCLEOTIDE SEQUENCE</scope>
    <source>
        <strain evidence="4">87-6 pot B 2015</strain>
    </source>
</reference>
<sequence>MVMYNYKVRGSPIFSLKTVFLLFFIVNVTNSQSPEVTYVTHPESESGLKIVQADSYITNSAICFRLAKKSPYFEGCNEETVYLRLLKQDGNVRNLDFTGLPQESFCRGSPVGVSFHKKHHKNKDYCKYGDPDPKCGKMPNEPGGGGGTPNAPGGGGGAPNAPGGGGGGTPNAPGGGGGTPNAPGGGGGAPNAPGGGGGTPNAPGGGGGTPNAPGGGGGTPNAPGGGGGTPNAPGGGGGGGTPNAPGGGGGTPNAPGGGGGGGGGGTPNAPGGGGGTPNAPGGGDGTSKTPTAPGDGKTPGGGGPGTPVDESDVVSDSIVIYAISGEYILITYSCNGSICGKVVNWEGETTDEMQFKDVCTDSRIVKSMYDDNDNGGFLYACYKQETETIIWTTYTAPNIENNKVLEKNSGVIRNITKFSSNLTHIFGTEDGGYSIVVGDYNSKVEEAFMPPWTISVYFIPIDSNEHKGPYELYSQTTETVTALEIKRCNIAYQMYGYSCIIHYITPAGRKFLDIDFVSSGAILNTFEFVVEQIPADSEVIDIETLYYGGFCIVATTQDNNIQGFAYSNNGTFGKIWGLPTNNTYSSEFGVKTDNTVWAIADTNKAYEWTCVMSTALQSYTTIEGGNGQGPFGGPGGYGSSTVESTVPEKYAKVSTNLKEVAITYKPSIESSTGTVSFYQTSENGDDPILKQIVQTNDPNYVTINGNEMLVKVANFTFNKGNTSYEIIVDNAAVKASGQNLVGIRQGAWIVATLSDNVETSEKNLGGKKATVLLTAKGTEKFIKSNKADKEKYVNDMSTEITKVLACDPGRISIPSDRYQYNQTLPDQILLRVDIKESKAPNELVPYSLIKALNEAIRFKNISSISREEHTNDLDSLYGAEQTSNLWGNYRWILLGVALGLLILSIFWILAMRKYKKGRNFLAIFFFPLVIIDFFLDIIVLAEHGRDRNWFNICCYVFLIIPLLFNSIIALIIISKQLKESSSFTKWWKRYSKSALGFTFLSSIDLEALNFASSKCGGKELLNARFTEPGLKEISKYAMIIVLIEDLPQLIIYSLYQRYTAKPAIIPILALSSACIVLLFKIISSIYLIYIYKPDKPMTSTIEKDDDLGSDTSSLEEGEKGGSRNEAAPITDTTTDRPTGGVTEFDDVGRSVEPQSSEMNIVSSEKEQVTSHIPTNSKNDDIEGVGKMAGIVGVASYHDVDHDHDHKSQNGDIGDFGKASREQEELKSTAVGGRTEESTAISTATRTISETENVTGYRTFSQPGEGETETKYTFETTEYSTSNVGGFVVHSRSEGVGEPEYFSIGTHAKYFTENGRIKKHTDDGEGDDTYTEYYIENGEINKHTRTEYYYTEDGKIIKRTVKDGDETEHYSIGTHSEYYTKDGKIKNRTDNKDVGEGDDTYTEYYIENGEIKKRALTEYYYTEDDKIAKRVVGKNGVETEYYTIAHTDYYTEDGNIKKRTYSKDDGDIYTEYYIEDGEIKKRTLIEYFYTEGDKMKKRTVSDEIYSIGTPNEYYTKDGKIKKRNSKDDGEDDNFTEYYIEDGTIKECTRIEHYYIEDGKLIKRTIVKDDDEGGSTRVKYYAEDGKIKKRILKSRSDKSDSSSSSSSSSDDDSSDDETKEKTKHI</sequence>
<gene>
    <name evidence="4" type="ORF">FMOSSE_LOCUS5921</name>
</gene>
<dbReference type="Gene3D" id="3.90.930.1">
    <property type="match status" value="1"/>
</dbReference>
<feature type="transmembrane region" description="Helical" evidence="2">
    <location>
        <begin position="949"/>
        <end position="973"/>
    </location>
</feature>
<feature type="compositionally biased region" description="Basic and acidic residues" evidence="1">
    <location>
        <begin position="1614"/>
        <end position="1623"/>
    </location>
</feature>